<dbReference type="CDD" id="cd00653">
    <property type="entry name" value="RNA_pol_B_RPB2"/>
    <property type="match status" value="1"/>
</dbReference>
<evidence type="ECO:0000259" key="18">
    <source>
        <dbReference type="Pfam" id="PF04561"/>
    </source>
</evidence>
<dbReference type="Pfam" id="PF04563">
    <property type="entry name" value="RNA_pol_Rpb2_1"/>
    <property type="match status" value="1"/>
</dbReference>
<evidence type="ECO:0000256" key="6">
    <source>
        <dbReference type="ARBA" id="ARBA00022695"/>
    </source>
</evidence>
<dbReference type="InterPro" id="IPR014724">
    <property type="entry name" value="RNA_pol_RPB2_OB-fold"/>
</dbReference>
<dbReference type="Gene3D" id="3.90.1800.10">
    <property type="entry name" value="RNA polymerase alpha subunit dimerisation domain"/>
    <property type="match status" value="1"/>
</dbReference>
<evidence type="ECO:0000313" key="24">
    <source>
        <dbReference type="Proteomes" id="UP000007978"/>
    </source>
</evidence>
<dbReference type="InterPro" id="IPR007646">
    <property type="entry name" value="RNA_pol_Rpb2_4"/>
</dbReference>
<keyword evidence="6 14" id="KW-0548">Nucleotidyltransferase</keyword>
<dbReference type="GO" id="GO:0003677">
    <property type="term" value="F:DNA binding"/>
    <property type="evidence" value="ECO:0007669"/>
    <property type="project" value="EnsemblFungi"/>
</dbReference>
<keyword evidence="5 14" id="KW-0808">Transferase</keyword>
<feature type="domain" description="RNA polymerase Rpb2" evidence="18">
    <location>
        <begin position="285"/>
        <end position="429"/>
    </location>
</feature>
<dbReference type="InterPro" id="IPR007644">
    <property type="entry name" value="RNA_pol_bsu_protrusion"/>
</dbReference>
<organism evidence="23 24">
    <name type="scientific">Fusarium pseudograminearum (strain CS3096)</name>
    <name type="common">Wheat and barley crown-rot fungus</name>
    <dbReference type="NCBI Taxonomy" id="1028729"/>
    <lineage>
        <taxon>Eukaryota</taxon>
        <taxon>Fungi</taxon>
        <taxon>Dikarya</taxon>
        <taxon>Ascomycota</taxon>
        <taxon>Pezizomycotina</taxon>
        <taxon>Sordariomycetes</taxon>
        <taxon>Hypocreomycetidae</taxon>
        <taxon>Hypocreales</taxon>
        <taxon>Nectriaceae</taxon>
        <taxon>Fusarium</taxon>
    </lineage>
</organism>
<proteinExistence type="inferred from homology"/>
<keyword evidence="12" id="KW-0539">Nucleus</keyword>
<dbReference type="FunFam" id="2.40.270.10:FF:000006">
    <property type="entry name" value="DNA-directed RNA polymerase subunit beta"/>
    <property type="match status" value="1"/>
</dbReference>
<dbReference type="Pfam" id="PF04560">
    <property type="entry name" value="RNA_pol_Rpb2_7"/>
    <property type="match status" value="1"/>
</dbReference>
<dbReference type="InterPro" id="IPR037033">
    <property type="entry name" value="DNA-dir_RNAP_su2_hyb_sf"/>
</dbReference>
<feature type="domain" description="RNA polymerase Rpb2" evidence="20">
    <location>
        <begin position="503"/>
        <end position="567"/>
    </location>
</feature>
<evidence type="ECO:0000256" key="14">
    <source>
        <dbReference type="RuleBase" id="RU363031"/>
    </source>
</evidence>
<comment type="subcellular location">
    <subcellularLocation>
        <location evidence="1">Nucleus</location>
    </subcellularLocation>
</comment>
<reference evidence="23 24" key="1">
    <citation type="journal article" date="2012" name="PLoS Pathog.">
        <title>Comparative pathogenomics reveals horizontally acquired novel virulence genes in fungi infecting cereal hosts.</title>
        <authorList>
            <person name="Gardiner D.M."/>
            <person name="McDonald M.C."/>
            <person name="Covarelli L."/>
            <person name="Solomon P.S."/>
            <person name="Rusu A.G."/>
            <person name="Marshall M."/>
            <person name="Kazan K."/>
            <person name="Chakraborty S."/>
            <person name="McDonald B.A."/>
            <person name="Manners J.M."/>
        </authorList>
    </citation>
    <scope>NUCLEOTIDE SEQUENCE [LARGE SCALE GENOMIC DNA]</scope>
    <source>
        <strain evidence="23 24">CS3096</strain>
    </source>
</reference>
<dbReference type="GO" id="GO:0032549">
    <property type="term" value="F:ribonucleoside binding"/>
    <property type="evidence" value="ECO:0007669"/>
    <property type="project" value="InterPro"/>
</dbReference>
<evidence type="ECO:0000259" key="19">
    <source>
        <dbReference type="Pfam" id="PF04563"/>
    </source>
</evidence>
<evidence type="ECO:0000256" key="12">
    <source>
        <dbReference type="ARBA" id="ARBA00023242"/>
    </source>
</evidence>
<dbReference type="GeneID" id="20358986"/>
<evidence type="ECO:0000256" key="8">
    <source>
        <dbReference type="ARBA" id="ARBA00022771"/>
    </source>
</evidence>
<evidence type="ECO:0000259" key="16">
    <source>
        <dbReference type="Pfam" id="PF00562"/>
    </source>
</evidence>
<comment type="caution">
    <text evidence="23">The sequence shown here is derived from an EMBL/GenBank/DDBJ whole genome shotgun (WGS) entry which is preliminary data.</text>
</comment>
<comment type="similarity">
    <text evidence="2 13">Belongs to the RNA polymerase beta chain family.</text>
</comment>
<dbReference type="Proteomes" id="UP000007978">
    <property type="component" value="Chromosome 1"/>
</dbReference>
<dbReference type="GO" id="GO:0005721">
    <property type="term" value="C:pericentric heterochromatin"/>
    <property type="evidence" value="ECO:0007669"/>
    <property type="project" value="EnsemblFungi"/>
</dbReference>
<name>K3W3I0_FUSPC</name>
<dbReference type="InterPro" id="IPR037034">
    <property type="entry name" value="RNA_pol_Rpb2_2_sf"/>
</dbReference>
<evidence type="ECO:0000256" key="7">
    <source>
        <dbReference type="ARBA" id="ARBA00022723"/>
    </source>
</evidence>
<keyword evidence="8" id="KW-0863">Zinc-finger</keyword>
<evidence type="ECO:0000313" key="23">
    <source>
        <dbReference type="EMBL" id="EKJ79435.1"/>
    </source>
</evidence>
<sequence length="1269" mass="143711">MDDSYENDSDYDYGYDEGITPEDCWTVISSFFETKGLASQQTDSFDEFTQRTVQDLVNEYADISLDQQNPPSSYGVPIALRRYEIKFGSVMVSRPSISETDGTVASLLPYECRDRNLTYSSPAYIKITKKVSVAIDKEIPLHEMDEEQQAEYKRTGEHPTKLHWEVEEDGDSMKEGQPNMIFVGKMPIMVKSKICHLSQHTDEELFTLNECPYDQGGYFVINGSEKVLIAQERSAANIVQVFKKAQPSPFTYTAEIRSALEKGSRLISSLMMKILGKGDSARGGFGQTIQTSLPFVKSDLPVAIVFRALGVVSDEDILNHICYDRNDSQMLEMLRPCIEEAFCVQDREVALDFIGKRGNRDQASLGREKRVRVAKDILQKETLPHISQSEGSETRKAFFLGYMVHKLLQCALGRREPDDRDHFGKKRLDLAGPLLAKLFRGIIRRMNQELSNYLKRCVESNRNFNLNVAIKPGTLSNGLKYSLATGNWGDQKKAASSTAGVSQVLNRYTFASTLSHLRRTNTPIGRDGKLAKPRQLHNTHWGLVCPAETPEGQACGLVKNLSLMCYVSVGSPGEPLIDFMVSRGMEVVEEYEPTRYPHATKVFVNGSWVGVHPEPRALVNSVLETRRKSYLQFEVSLVRDIRDREFKIFSDAGRVMRPVFTVQQEDDYETGLTKGQLVLTKDLVNKIAQEQAEPPSDPSERIGWQGLIRSGAVEYIDAEEEETAMICMTPEDLEIYREQKRDEVNLTEEEKQAKLEAEKREQEEERNKRLKTKVNPTTHMYTHCEIHPSMILGICASIIPFPDHNQSPRNTYQSAMGKQAMGFFLTNYSRRMDTMANILYYPQKPLATTRSMEFLKFRELPAGQNAIVAIACYSGYNQEDSVIMNQSSIDRGLFRSLFFRSYSDQEKKVGLNYTEIFEKPFQQTTLRMKHGTYDKLDEDGIVAPGVRVSGEDIIIGKTAPIDQENQDLGTRTQTHQRRDISTPLRSTENGIVDQVILTVNADNVKYVKVRVRTTKIPQIGDKFASRHGQKGTIGVTYRQEDMPFSREGLTPDIIINPHAIPSRMTIAHLIECLLSKVSTLEGMEGDATPFTDVTVDSVSDILRKHGYQSRGFEVMYNGHTGRKLRAQVFFGPTYYQRLRHMVDDKIHARARGPVQIMTRQPVEGRARDGGLRFGEMERDCMIAHGAAAFLKERLFEVSDAFRVHVCEICGLMTPIANLSKQSFECRPCKNKTKIAQIHIPYAAKLLFQELQAMNIAARMFTNRSGVSIR</sequence>
<dbReference type="InterPro" id="IPR015712">
    <property type="entry name" value="DNA-dir_RNA_pol_su2"/>
</dbReference>
<protein>
    <recommendedName>
        <fullName evidence="14">DNA-directed RNA polymerase subunit beta</fullName>
        <ecNumber evidence="14">2.7.7.6</ecNumber>
    </recommendedName>
</protein>
<dbReference type="RefSeq" id="XP_009251761.1">
    <property type="nucleotide sequence ID" value="XM_009253486.1"/>
</dbReference>
<dbReference type="Gene3D" id="3.90.1070.20">
    <property type="match status" value="1"/>
</dbReference>
<dbReference type="Pfam" id="PF04566">
    <property type="entry name" value="RNA_pol_Rpb2_4"/>
    <property type="match status" value="1"/>
</dbReference>
<evidence type="ECO:0000256" key="10">
    <source>
        <dbReference type="ARBA" id="ARBA00022842"/>
    </source>
</evidence>
<keyword evidence="15" id="KW-0175">Coiled coil</keyword>
<dbReference type="Gene3D" id="2.40.50.150">
    <property type="match status" value="1"/>
</dbReference>
<dbReference type="GO" id="GO:0005665">
    <property type="term" value="C:RNA polymerase II, core complex"/>
    <property type="evidence" value="ECO:0007669"/>
    <property type="project" value="EnsemblFungi"/>
</dbReference>
<dbReference type="FunFam" id="2.40.50.150:FF:000002">
    <property type="entry name" value="DNA-directed RNA polymerase subunit beta"/>
    <property type="match status" value="1"/>
</dbReference>
<dbReference type="GO" id="GO:0140727">
    <property type="term" value="P:siRNA-mediated pericentric heterochromatin formation"/>
    <property type="evidence" value="ECO:0007669"/>
    <property type="project" value="EnsemblFungi"/>
</dbReference>
<evidence type="ECO:0000256" key="1">
    <source>
        <dbReference type="ARBA" id="ARBA00004123"/>
    </source>
</evidence>
<keyword evidence="7" id="KW-0479">Metal-binding</keyword>
<feature type="coiled-coil region" evidence="15">
    <location>
        <begin position="736"/>
        <end position="773"/>
    </location>
</feature>
<dbReference type="FunFam" id="3.90.1110.10:FF:000003">
    <property type="entry name" value="DNA-directed RNA polymerase subunit beta"/>
    <property type="match status" value="1"/>
</dbReference>
<dbReference type="Gene3D" id="3.90.1110.10">
    <property type="entry name" value="RNA polymerase Rpb2, domain 2"/>
    <property type="match status" value="1"/>
</dbReference>
<evidence type="ECO:0000256" key="11">
    <source>
        <dbReference type="ARBA" id="ARBA00023163"/>
    </source>
</evidence>
<evidence type="ECO:0000256" key="4">
    <source>
        <dbReference type="ARBA" id="ARBA00022478"/>
    </source>
</evidence>
<dbReference type="Pfam" id="PF04567">
    <property type="entry name" value="RNA_pol_Rpb2_5"/>
    <property type="match status" value="1"/>
</dbReference>
<dbReference type="OrthoDB" id="10248617at2759"/>
<evidence type="ECO:0000256" key="15">
    <source>
        <dbReference type="SAM" id="Coils"/>
    </source>
</evidence>
<dbReference type="PROSITE" id="PS01166">
    <property type="entry name" value="RNA_POL_BETA"/>
    <property type="match status" value="1"/>
</dbReference>
<evidence type="ECO:0000256" key="9">
    <source>
        <dbReference type="ARBA" id="ARBA00022833"/>
    </source>
</evidence>
<keyword evidence="24" id="KW-1185">Reference proteome</keyword>
<accession>K3W3I0</accession>
<evidence type="ECO:0000259" key="17">
    <source>
        <dbReference type="Pfam" id="PF04560"/>
    </source>
</evidence>
<dbReference type="InterPro" id="IPR007120">
    <property type="entry name" value="DNA-dir_RNAP_su2_dom"/>
</dbReference>
<dbReference type="PANTHER" id="PTHR20856">
    <property type="entry name" value="DNA-DIRECTED RNA POLYMERASE I SUBUNIT 2"/>
    <property type="match status" value="1"/>
</dbReference>
<comment type="function">
    <text evidence="14">DNA-dependent RNA polymerase catalyzes the transcription of DNA into RNA using the four ribonucleoside triphosphates as substrates.</text>
</comment>
<dbReference type="Pfam" id="PF04561">
    <property type="entry name" value="RNA_pol_Rpb2_2"/>
    <property type="match status" value="1"/>
</dbReference>
<dbReference type="AlphaFoldDB" id="K3W3I0"/>
<feature type="domain" description="DNA-directed RNA polymerase subunit 2 hybrid-binding" evidence="16">
    <location>
        <begin position="795"/>
        <end position="1167"/>
    </location>
</feature>
<keyword evidence="9" id="KW-0862">Zinc</keyword>
<dbReference type="GO" id="GO:0006367">
    <property type="term" value="P:transcription initiation at RNA polymerase II promoter"/>
    <property type="evidence" value="ECO:0007669"/>
    <property type="project" value="EnsemblFungi"/>
</dbReference>
<feature type="domain" description="RNA polymerase Rpb2" evidence="22">
    <location>
        <begin position="704"/>
        <end position="788"/>
    </location>
</feature>
<dbReference type="SUPFAM" id="SSF64484">
    <property type="entry name" value="beta and beta-prime subunits of DNA dependent RNA-polymerase"/>
    <property type="match status" value="1"/>
</dbReference>
<feature type="domain" description="RNA polymerase Rpb2" evidence="21">
    <location>
        <begin position="602"/>
        <end position="663"/>
    </location>
</feature>
<dbReference type="EMBL" id="AFNW01000008">
    <property type="protein sequence ID" value="EKJ79435.1"/>
    <property type="molecule type" value="Genomic_DNA"/>
</dbReference>
<dbReference type="GO" id="GO:0003968">
    <property type="term" value="F:RNA-directed RNA polymerase activity"/>
    <property type="evidence" value="ECO:0007669"/>
    <property type="project" value="EnsemblFungi"/>
</dbReference>
<dbReference type="InterPro" id="IPR007647">
    <property type="entry name" value="RNA_pol_Rpb2_5"/>
</dbReference>
<dbReference type="HOGENOM" id="CLU_000524_5_1_1"/>
<dbReference type="Pfam" id="PF04565">
    <property type="entry name" value="RNA_pol_Rpb2_3"/>
    <property type="match status" value="1"/>
</dbReference>
<dbReference type="InterPro" id="IPR007642">
    <property type="entry name" value="RNA_pol_Rpb2_2"/>
</dbReference>
<evidence type="ECO:0000259" key="21">
    <source>
        <dbReference type="Pfam" id="PF04566"/>
    </source>
</evidence>
<dbReference type="EC" id="2.7.7.6" evidence="14"/>
<evidence type="ECO:0000259" key="20">
    <source>
        <dbReference type="Pfam" id="PF04565"/>
    </source>
</evidence>
<dbReference type="Pfam" id="PF00562">
    <property type="entry name" value="RNA_pol_Rpb2_6"/>
    <property type="match status" value="1"/>
</dbReference>
<evidence type="ECO:0000256" key="3">
    <source>
        <dbReference type="ARBA" id="ARBA00011730"/>
    </source>
</evidence>
<keyword evidence="4 14" id="KW-0240">DNA-directed RNA polymerase</keyword>
<evidence type="ECO:0000259" key="22">
    <source>
        <dbReference type="Pfam" id="PF04567"/>
    </source>
</evidence>
<feature type="domain" description="RNA polymerase Rpb2" evidence="17">
    <location>
        <begin position="1169"/>
        <end position="1261"/>
    </location>
</feature>
<evidence type="ECO:0000256" key="13">
    <source>
        <dbReference type="RuleBase" id="RU000434"/>
    </source>
</evidence>
<evidence type="ECO:0000256" key="2">
    <source>
        <dbReference type="ARBA" id="ARBA00006835"/>
    </source>
</evidence>
<dbReference type="InterPro" id="IPR007641">
    <property type="entry name" value="RNA_pol_Rpb2_7"/>
</dbReference>
<dbReference type="GO" id="GO:0008270">
    <property type="term" value="F:zinc ion binding"/>
    <property type="evidence" value="ECO:0007669"/>
    <property type="project" value="UniProtKB-KW"/>
</dbReference>
<dbReference type="FunFam" id="3.90.1800.10:FF:000002">
    <property type="entry name" value="DNA-directed RNA polymerase subunit beta"/>
    <property type="match status" value="1"/>
</dbReference>
<feature type="domain" description="RNA polymerase beta subunit protrusion" evidence="19">
    <location>
        <begin position="36"/>
        <end position="475"/>
    </location>
</feature>
<dbReference type="GO" id="GO:0003899">
    <property type="term" value="F:DNA-directed RNA polymerase activity"/>
    <property type="evidence" value="ECO:0007669"/>
    <property type="project" value="UniProtKB-EC"/>
</dbReference>
<dbReference type="GO" id="GO:0003723">
    <property type="term" value="F:RNA binding"/>
    <property type="evidence" value="ECO:0007669"/>
    <property type="project" value="EnsemblFungi"/>
</dbReference>
<dbReference type="GO" id="GO:0006368">
    <property type="term" value="P:transcription elongation by RNA polymerase II"/>
    <property type="evidence" value="ECO:0007669"/>
    <property type="project" value="EnsemblFungi"/>
</dbReference>
<dbReference type="FunFam" id="3.90.1070.20:FF:000002">
    <property type="entry name" value="DNA-directed RNA polymerase subunit beta"/>
    <property type="match status" value="1"/>
</dbReference>
<keyword evidence="10" id="KW-0460">Magnesium</keyword>
<comment type="catalytic activity">
    <reaction evidence="14">
        <text>RNA(n) + a ribonucleoside 5'-triphosphate = RNA(n+1) + diphosphate</text>
        <dbReference type="Rhea" id="RHEA:21248"/>
        <dbReference type="Rhea" id="RHEA-COMP:14527"/>
        <dbReference type="Rhea" id="RHEA-COMP:17342"/>
        <dbReference type="ChEBI" id="CHEBI:33019"/>
        <dbReference type="ChEBI" id="CHEBI:61557"/>
        <dbReference type="ChEBI" id="CHEBI:140395"/>
        <dbReference type="EC" id="2.7.7.6"/>
    </reaction>
</comment>
<dbReference type="KEGG" id="fpu:FPSE_00366"/>
<dbReference type="InterPro" id="IPR007645">
    <property type="entry name" value="RNA_pol_Rpb2_3"/>
</dbReference>
<dbReference type="eggNOG" id="KOG0214">
    <property type="taxonomic scope" value="Eukaryota"/>
</dbReference>
<dbReference type="InterPro" id="IPR007121">
    <property type="entry name" value="RNA_pol_bsu_CS"/>
</dbReference>
<gene>
    <name evidence="23" type="ORF">FPSE_00366</name>
</gene>
<keyword evidence="11 14" id="KW-0804">Transcription</keyword>
<comment type="subunit">
    <text evidence="3">Component of the RNA polymerase II (Pol II) complex consisting of 12 subunits.</text>
</comment>
<dbReference type="Gene3D" id="2.40.270.10">
    <property type="entry name" value="DNA-directed RNA polymerase, subunit 2, domain 6"/>
    <property type="match status" value="1"/>
</dbReference>
<evidence type="ECO:0000256" key="5">
    <source>
        <dbReference type="ARBA" id="ARBA00022679"/>
    </source>
</evidence>